<name>A0AAE1BRV6_PETCI</name>
<gene>
    <name evidence="2" type="ORF">Pcinc_038033</name>
</gene>
<protein>
    <submittedName>
        <fullName evidence="2">Uncharacterized protein</fullName>
    </submittedName>
</protein>
<reference evidence="2" key="1">
    <citation type="submission" date="2023-10" db="EMBL/GenBank/DDBJ databases">
        <title>Genome assemblies of two species of porcelain crab, Petrolisthes cinctipes and Petrolisthes manimaculis (Anomura: Porcellanidae).</title>
        <authorList>
            <person name="Angst P."/>
        </authorList>
    </citation>
    <scope>NUCLEOTIDE SEQUENCE</scope>
    <source>
        <strain evidence="2">PB745_01</strain>
        <tissue evidence="2">Gill</tissue>
    </source>
</reference>
<keyword evidence="3" id="KW-1185">Reference proteome</keyword>
<dbReference type="AlphaFoldDB" id="A0AAE1BRV6"/>
<evidence type="ECO:0000256" key="1">
    <source>
        <dbReference type="SAM" id="MobiDB-lite"/>
    </source>
</evidence>
<feature type="compositionally biased region" description="Acidic residues" evidence="1">
    <location>
        <begin position="115"/>
        <end position="124"/>
    </location>
</feature>
<dbReference type="EMBL" id="JAWQEG010006167">
    <property type="protein sequence ID" value="KAK3855575.1"/>
    <property type="molecule type" value="Genomic_DNA"/>
</dbReference>
<evidence type="ECO:0000313" key="3">
    <source>
        <dbReference type="Proteomes" id="UP001286313"/>
    </source>
</evidence>
<accession>A0AAE1BRV6</accession>
<sequence>MFTLADECCSRSLVGVTLLGEPTRLASYGNADGFIMCTRRTQNTAIVGVLGVSVHEQTSWSSFPSVFKFLRERLAAVEKGQKSTTDTDGTDEGSPGAATPAGGRGGKGTDHSMSDEDGEADDDGSNTKKMKMTK</sequence>
<evidence type="ECO:0000313" key="2">
    <source>
        <dbReference type="EMBL" id="KAK3855575.1"/>
    </source>
</evidence>
<dbReference type="Proteomes" id="UP001286313">
    <property type="component" value="Unassembled WGS sequence"/>
</dbReference>
<proteinExistence type="predicted"/>
<comment type="caution">
    <text evidence="2">The sequence shown here is derived from an EMBL/GenBank/DDBJ whole genome shotgun (WGS) entry which is preliminary data.</text>
</comment>
<organism evidence="2 3">
    <name type="scientific">Petrolisthes cinctipes</name>
    <name type="common">Flat porcelain crab</name>
    <dbReference type="NCBI Taxonomy" id="88211"/>
    <lineage>
        <taxon>Eukaryota</taxon>
        <taxon>Metazoa</taxon>
        <taxon>Ecdysozoa</taxon>
        <taxon>Arthropoda</taxon>
        <taxon>Crustacea</taxon>
        <taxon>Multicrustacea</taxon>
        <taxon>Malacostraca</taxon>
        <taxon>Eumalacostraca</taxon>
        <taxon>Eucarida</taxon>
        <taxon>Decapoda</taxon>
        <taxon>Pleocyemata</taxon>
        <taxon>Anomura</taxon>
        <taxon>Galatheoidea</taxon>
        <taxon>Porcellanidae</taxon>
        <taxon>Petrolisthes</taxon>
    </lineage>
</organism>
<feature type="region of interest" description="Disordered" evidence="1">
    <location>
        <begin position="78"/>
        <end position="134"/>
    </location>
</feature>